<dbReference type="GO" id="GO:1990112">
    <property type="term" value="C:RQC complex"/>
    <property type="evidence" value="ECO:0007669"/>
    <property type="project" value="TreeGrafter"/>
</dbReference>
<dbReference type="GO" id="GO:0072344">
    <property type="term" value="P:rescue of stalled ribosome"/>
    <property type="evidence" value="ECO:0007669"/>
    <property type="project" value="TreeGrafter"/>
</dbReference>
<dbReference type="OrthoDB" id="205993at2759"/>
<feature type="compositionally biased region" description="Basic and acidic residues" evidence="1">
    <location>
        <begin position="11"/>
        <end position="25"/>
    </location>
</feature>
<feature type="compositionally biased region" description="Polar residues" evidence="1">
    <location>
        <begin position="137"/>
        <end position="148"/>
    </location>
</feature>
<dbReference type="GO" id="GO:1990116">
    <property type="term" value="P:ribosome-associated ubiquitin-dependent protein catabolic process"/>
    <property type="evidence" value="ECO:0007669"/>
    <property type="project" value="TreeGrafter"/>
</dbReference>
<evidence type="ECO:0000313" key="3">
    <source>
        <dbReference type="Proteomes" id="UP001152646"/>
    </source>
</evidence>
<dbReference type="Pfam" id="PF04910">
    <property type="entry name" value="Tcf25"/>
    <property type="match status" value="1"/>
</dbReference>
<gene>
    <name evidence="2" type="ORF">PSALAMII_LOCUS4562</name>
</gene>
<dbReference type="Proteomes" id="UP001152646">
    <property type="component" value="Unassembled WGS sequence"/>
</dbReference>
<evidence type="ECO:0000256" key="1">
    <source>
        <dbReference type="SAM" id="MobiDB-lite"/>
    </source>
</evidence>
<feature type="region of interest" description="Disordered" evidence="1">
    <location>
        <begin position="127"/>
        <end position="148"/>
    </location>
</feature>
<reference evidence="2" key="1">
    <citation type="submission" date="2021-07" db="EMBL/GenBank/DDBJ databases">
        <authorList>
            <person name="Branca A.L. A."/>
        </authorList>
    </citation>
    <scope>NUCLEOTIDE SEQUENCE</scope>
</reference>
<feature type="region of interest" description="Disordered" evidence="1">
    <location>
        <begin position="561"/>
        <end position="647"/>
    </location>
</feature>
<dbReference type="EMBL" id="CAJVPA010000177">
    <property type="protein sequence ID" value="CAG8367576.1"/>
    <property type="molecule type" value="Genomic_DNA"/>
</dbReference>
<feature type="compositionally biased region" description="Basic residues" evidence="1">
    <location>
        <begin position="85"/>
        <end position="97"/>
    </location>
</feature>
<evidence type="ECO:0008006" key="4">
    <source>
        <dbReference type="Google" id="ProtNLM"/>
    </source>
</evidence>
<feature type="compositionally biased region" description="Basic residues" evidence="1">
    <location>
        <begin position="1"/>
        <end position="10"/>
    </location>
</feature>
<dbReference type="PANTHER" id="PTHR22684:SF0">
    <property type="entry name" value="RIBOSOME QUALITY CONTROL COMPLEX SUBUNIT TCF25"/>
    <property type="match status" value="1"/>
</dbReference>
<protein>
    <recommendedName>
        <fullName evidence="4">Transcription factor 25</fullName>
    </recommendedName>
</protein>
<dbReference type="InterPro" id="IPR006994">
    <property type="entry name" value="TCF25/Rqc1"/>
</dbReference>
<dbReference type="AlphaFoldDB" id="A0A9W4J3L4"/>
<organism evidence="2 3">
    <name type="scientific">Penicillium salamii</name>
    <dbReference type="NCBI Taxonomy" id="1612424"/>
    <lineage>
        <taxon>Eukaryota</taxon>
        <taxon>Fungi</taxon>
        <taxon>Dikarya</taxon>
        <taxon>Ascomycota</taxon>
        <taxon>Pezizomycotina</taxon>
        <taxon>Eurotiomycetes</taxon>
        <taxon>Eurotiomycetidae</taxon>
        <taxon>Eurotiales</taxon>
        <taxon>Aspergillaceae</taxon>
        <taxon>Penicillium</taxon>
    </lineage>
</organism>
<feature type="region of interest" description="Disordered" evidence="1">
    <location>
        <begin position="1"/>
        <end position="114"/>
    </location>
</feature>
<accession>A0A9W4J3L4</accession>
<proteinExistence type="predicted"/>
<name>A0A9W4J3L4_9EURO</name>
<dbReference type="PANTHER" id="PTHR22684">
    <property type="entry name" value="NULP1-RELATED"/>
    <property type="match status" value="1"/>
</dbReference>
<evidence type="ECO:0000313" key="2">
    <source>
        <dbReference type="EMBL" id="CAG8367576.1"/>
    </source>
</evidence>
<sequence length="740" mass="83333">MSSRAIRKLQRLREQEQQGSDSRDESSEDEAPRPANPKFNAFDLLNAGDDGDNDDQEEEEEDDTEQPQEEPTVQPSKPEPAPKSKSSRKKKKNKKASKASVPASRTPEKSNGGLDEIDKALNALSVNKHNPFGPRQPTASSTPPEETFPMTTNEVLGIESKYLNATNEMRRLFGNVVLENFDQPADAGAGRRRDRNRQMIDLAQALTGKYSPASRGLSLAGVTQRKNFLMQGKDDWPRAPSGGLSMEFLQKFRTGETLFKLIHNTAYEDVQRQFDLCVESMDPQRMIGHLQYNPYHISTLLQVSEIAKHQGDHAVSADLMERALFNIGRSVHSSFADCLKYGEARIDFIHDENREFFLVGWRYISNLGMKGTWRTAYEWSKLLLSVNDTDPYCMKLLIDHLALRGREYAHFVQMCTQTRFSRDWADLPNIQCSLVMAYLRLNKPKECREQLQRVMSRYPWVFSRLAQELDLKHVPKAIWGKMPPTGSHELLTELYIARAKDLWNTPEVVALIMEVADSITGEVEPIEPPEITLAIARHVVVSDIPKVTTYLPNHFVAGRLSSSDPLPPLGSDAYERQSEPQPMYAAPAGAGGENWLQDLLGQLNNRNPGAGDIDDEGPFIRGFGDEDDNENENENQGTNAAEDNYDIPTSRPPLGDRAALEGWLSREGLQILRIFLSQYGVDRGNWGEVVVNYAPLTNYLQALDGITEASRRRLLEGTIKDSLGDFAVSMLEDEYANMRE</sequence>
<feature type="compositionally biased region" description="Acidic residues" evidence="1">
    <location>
        <begin position="49"/>
        <end position="68"/>
    </location>
</feature>
<comment type="caution">
    <text evidence="2">The sequence shown here is derived from an EMBL/GenBank/DDBJ whole genome shotgun (WGS) entry which is preliminary data.</text>
</comment>